<proteinExistence type="predicted"/>
<feature type="transmembrane region" description="Helical" evidence="2">
    <location>
        <begin position="44"/>
        <end position="62"/>
    </location>
</feature>
<reference evidence="3 4" key="1">
    <citation type="submission" date="2019-06" db="EMBL/GenBank/DDBJ databases">
        <title>Sequencing the genomes of 1000 actinobacteria strains.</title>
        <authorList>
            <person name="Klenk H.-P."/>
        </authorList>
    </citation>
    <scope>NUCLEOTIDE SEQUENCE [LARGE SCALE GENOMIC DNA]</scope>
    <source>
        <strain evidence="3 4">DSM 12362</strain>
    </source>
</reference>
<dbReference type="AlphaFoldDB" id="A0A543KLY0"/>
<feature type="transmembrane region" description="Helical" evidence="2">
    <location>
        <begin position="365"/>
        <end position="389"/>
    </location>
</feature>
<keyword evidence="2" id="KW-0472">Membrane</keyword>
<feature type="compositionally biased region" description="Low complexity" evidence="1">
    <location>
        <begin position="1"/>
        <end position="13"/>
    </location>
</feature>
<feature type="transmembrane region" description="Helical" evidence="2">
    <location>
        <begin position="483"/>
        <end position="503"/>
    </location>
</feature>
<keyword evidence="2" id="KW-1133">Transmembrane helix</keyword>
<dbReference type="Proteomes" id="UP000315133">
    <property type="component" value="Unassembled WGS sequence"/>
</dbReference>
<feature type="transmembrane region" description="Helical" evidence="2">
    <location>
        <begin position="261"/>
        <end position="282"/>
    </location>
</feature>
<evidence type="ECO:0000256" key="1">
    <source>
        <dbReference type="SAM" id="MobiDB-lite"/>
    </source>
</evidence>
<feature type="transmembrane region" description="Helical" evidence="2">
    <location>
        <begin position="147"/>
        <end position="171"/>
    </location>
</feature>
<organism evidence="3 4">
    <name type="scientific">Ornithinimicrobium humiphilum</name>
    <dbReference type="NCBI Taxonomy" id="125288"/>
    <lineage>
        <taxon>Bacteria</taxon>
        <taxon>Bacillati</taxon>
        <taxon>Actinomycetota</taxon>
        <taxon>Actinomycetes</taxon>
        <taxon>Micrococcales</taxon>
        <taxon>Ornithinimicrobiaceae</taxon>
        <taxon>Ornithinimicrobium</taxon>
    </lineage>
</organism>
<keyword evidence="2" id="KW-0812">Transmembrane</keyword>
<feature type="transmembrane region" description="Helical" evidence="2">
    <location>
        <begin position="183"/>
        <end position="204"/>
    </location>
</feature>
<dbReference type="OrthoDB" id="2014935at2"/>
<accession>A0A543KLY0</accession>
<feature type="transmembrane region" description="Helical" evidence="2">
    <location>
        <begin position="216"/>
        <end position="234"/>
    </location>
</feature>
<evidence type="ECO:0000256" key="2">
    <source>
        <dbReference type="SAM" id="Phobius"/>
    </source>
</evidence>
<feature type="region of interest" description="Disordered" evidence="1">
    <location>
        <begin position="1"/>
        <end position="22"/>
    </location>
</feature>
<protein>
    <submittedName>
        <fullName evidence="3">ABC-2 type transport system permease protein</fullName>
    </submittedName>
</protein>
<feature type="transmembrane region" description="Helical" evidence="2">
    <location>
        <begin position="320"/>
        <end position="345"/>
    </location>
</feature>
<dbReference type="EMBL" id="VFPU01000001">
    <property type="protein sequence ID" value="TQM96066.1"/>
    <property type="molecule type" value="Genomic_DNA"/>
</dbReference>
<keyword evidence="4" id="KW-1185">Reference proteome</keyword>
<name>A0A543KLY0_9MICO</name>
<evidence type="ECO:0000313" key="3">
    <source>
        <dbReference type="EMBL" id="TQM96066.1"/>
    </source>
</evidence>
<feature type="transmembrane region" description="Helical" evidence="2">
    <location>
        <begin position="456"/>
        <end position="476"/>
    </location>
</feature>
<gene>
    <name evidence="3" type="ORF">FB476_0922</name>
</gene>
<comment type="caution">
    <text evidence="3">The sequence shown here is derived from an EMBL/GenBank/DDBJ whole genome shotgun (WGS) entry which is preliminary data.</text>
</comment>
<feature type="transmembrane region" description="Helical" evidence="2">
    <location>
        <begin position="410"/>
        <end position="436"/>
    </location>
</feature>
<sequence>MSTATTTAPTTAAPRHREPPGAVEPFAGTGWLVRLMLRLDRVRIPAWALSFLALVAGSVASLEATYPTAESLQARAALMDNPAAVLMTGPAFALDDYTFGAMVANELSLWIFAPAAVMSVLLAVRHTRAEEESGRLEVVRALPVGRLAPPTAALVTVAVANLAVALSVAAALVGTGMEPVDSVAFAVAAGLTGMVFGGVAAVAAQVTEHARAASGAGLGAVALAFLVRGVGDVIDSQGSWLSWFSPFAWAQQTRLYVDLRWWPLVLPVVATVVLLVLAASLARRRDLGAGLRPPSPGPAGARASLLSPAGLAWRLTAGTFVAWAIGLVLFAVAFGTLATALDGMVEEMPAITDWVEIDLADLTRSFAAVMLSILGIGPPALLVWGVLQLRGEEQAGRLEGLLVSGSSRTAVLAGWCATVTLWALAALVLLGLGVGVGVMLATGDAGWVVELTAASLAYVPATLLHGAVAVALVGLLPRWSALAWAPVLWSGLVVWLGGLLDLPDWAAGLAPLARTPLVPGVDLAWTPLLVMAALAVLLSAAGVVGLRRRDLPR</sequence>
<dbReference type="RefSeq" id="WP_141817732.1">
    <property type="nucleotide sequence ID" value="NZ_BAAAIL010000003.1"/>
</dbReference>
<feature type="transmembrane region" description="Helical" evidence="2">
    <location>
        <begin position="523"/>
        <end position="546"/>
    </location>
</feature>
<feature type="transmembrane region" description="Helical" evidence="2">
    <location>
        <begin position="107"/>
        <end position="126"/>
    </location>
</feature>
<evidence type="ECO:0000313" key="4">
    <source>
        <dbReference type="Proteomes" id="UP000315133"/>
    </source>
</evidence>